<name>A0A317SFT4_9PEZI</name>
<proteinExistence type="predicted"/>
<evidence type="ECO:0000313" key="1">
    <source>
        <dbReference type="EMBL" id="PWW73354.1"/>
    </source>
</evidence>
<gene>
    <name evidence="1" type="ORF">C7212DRAFT_339905</name>
</gene>
<keyword evidence="2" id="KW-1185">Reference proteome</keyword>
<dbReference type="AlphaFoldDB" id="A0A317SFT4"/>
<protein>
    <submittedName>
        <fullName evidence="1">Uncharacterized protein</fullName>
    </submittedName>
</protein>
<dbReference type="OrthoDB" id="5413892at2759"/>
<sequence length="100" mass="11069">MIAGLPNHAILAQKLHMVADRLALFPNVLKIHHEDQSVEMLEKVRVDASIFIEDMQLLVQLIRAEVERAGARLEAVDGQIQTPSRVHNLSLLLSDISLGG</sequence>
<dbReference type="Proteomes" id="UP000246991">
    <property type="component" value="Unassembled WGS sequence"/>
</dbReference>
<organism evidence="1 2">
    <name type="scientific">Tuber magnatum</name>
    <name type="common">white Piedmont truffle</name>
    <dbReference type="NCBI Taxonomy" id="42249"/>
    <lineage>
        <taxon>Eukaryota</taxon>
        <taxon>Fungi</taxon>
        <taxon>Dikarya</taxon>
        <taxon>Ascomycota</taxon>
        <taxon>Pezizomycotina</taxon>
        <taxon>Pezizomycetes</taxon>
        <taxon>Pezizales</taxon>
        <taxon>Tuberaceae</taxon>
        <taxon>Tuber</taxon>
    </lineage>
</organism>
<evidence type="ECO:0000313" key="2">
    <source>
        <dbReference type="Proteomes" id="UP000246991"/>
    </source>
</evidence>
<comment type="caution">
    <text evidence="1">The sequence shown here is derived from an EMBL/GenBank/DDBJ whole genome shotgun (WGS) entry which is preliminary data.</text>
</comment>
<reference evidence="1 2" key="1">
    <citation type="submission" date="2018-03" db="EMBL/GenBank/DDBJ databases">
        <title>Genomes of Pezizomycetes fungi and the evolution of truffles.</title>
        <authorList>
            <person name="Murat C."/>
            <person name="Payen T."/>
            <person name="Noel B."/>
            <person name="Kuo A."/>
            <person name="Martin F.M."/>
        </authorList>
    </citation>
    <scope>NUCLEOTIDE SEQUENCE [LARGE SCALE GENOMIC DNA]</scope>
    <source>
        <strain evidence="1">091103-1</strain>
    </source>
</reference>
<dbReference type="EMBL" id="PYWC01000081">
    <property type="protein sequence ID" value="PWW73354.1"/>
    <property type="molecule type" value="Genomic_DNA"/>
</dbReference>
<accession>A0A317SFT4</accession>